<protein>
    <recommendedName>
        <fullName evidence="3">TFIIB-type domain-containing protein</fullName>
    </recommendedName>
</protein>
<evidence type="ECO:0000313" key="1">
    <source>
        <dbReference type="EMBL" id="OBZ89993.1"/>
    </source>
</evidence>
<comment type="caution">
    <text evidence="1">The sequence shown here is derived from an EMBL/GenBank/DDBJ whole genome shotgun (WGS) entry which is preliminary data.</text>
</comment>
<keyword evidence="2" id="KW-1185">Reference proteome</keyword>
<sequence>MSCPNCKSTQTDVNELDGSICCLQCGTVIEDALLRETFEESANYVPAMSRQKAGNHSRLLSTFSKAAVFFGLPEDLVETGKELCREFISKSTTTFLNEVAVYIAFIVSREWKSEWNLMDFVEAFPIPLYLPQVYRTRNVLKGSINAHWRTPQEELNHFIVRIYPLVVKQVYRDHSRPKPLSLSELKSKTRALLDLGSAYCLNTAKKARPLMVVTALIAGLSIRVTNPANYPKRSKMISARRRLCFSEFTSVCFSSKVSLSTRYDEYLDLLFACASCIPWIKKVEKSYVHYYLDDILSSFGTKTPILVLPLDRFAVRSFQRNQQMRKFIETSTEEAKQCLREQTEPNDKSSIAYAIYSLLQFGFQEHQIVGFNEAYIRNMAHSLLLRNLASGSDVQLDLDREEVDEKDMSDKEIEIYLK</sequence>
<evidence type="ECO:0008006" key="3">
    <source>
        <dbReference type="Google" id="ProtNLM"/>
    </source>
</evidence>
<dbReference type="Proteomes" id="UP000093000">
    <property type="component" value="Unassembled WGS sequence"/>
</dbReference>
<proteinExistence type="predicted"/>
<dbReference type="EMBL" id="LUGH01000069">
    <property type="protein sequence ID" value="OBZ89993.1"/>
    <property type="molecule type" value="Genomic_DNA"/>
</dbReference>
<dbReference type="OrthoDB" id="2220037at2759"/>
<accession>A0A1C7NLI7</accession>
<reference evidence="1 2" key="1">
    <citation type="submission" date="2016-03" db="EMBL/GenBank/DDBJ databases">
        <title>Choanephora cucurbitarum.</title>
        <authorList>
            <person name="Min B."/>
            <person name="Park H."/>
            <person name="Park J.-H."/>
            <person name="Shin H.-D."/>
            <person name="Choi I.-G."/>
        </authorList>
    </citation>
    <scope>NUCLEOTIDE SEQUENCE [LARGE SCALE GENOMIC DNA]</scope>
    <source>
        <strain evidence="1 2">KUS-F28377</strain>
    </source>
</reference>
<organism evidence="1 2">
    <name type="scientific">Choanephora cucurbitarum</name>
    <dbReference type="NCBI Taxonomy" id="101091"/>
    <lineage>
        <taxon>Eukaryota</taxon>
        <taxon>Fungi</taxon>
        <taxon>Fungi incertae sedis</taxon>
        <taxon>Mucoromycota</taxon>
        <taxon>Mucoromycotina</taxon>
        <taxon>Mucoromycetes</taxon>
        <taxon>Mucorales</taxon>
        <taxon>Mucorineae</taxon>
        <taxon>Choanephoraceae</taxon>
        <taxon>Choanephoroideae</taxon>
        <taxon>Choanephora</taxon>
    </lineage>
</organism>
<gene>
    <name evidence="1" type="ORF">A0J61_01976</name>
</gene>
<evidence type="ECO:0000313" key="2">
    <source>
        <dbReference type="Proteomes" id="UP000093000"/>
    </source>
</evidence>
<name>A0A1C7NLI7_9FUNG</name>
<dbReference type="Gene3D" id="2.20.25.10">
    <property type="match status" value="1"/>
</dbReference>
<dbReference type="AlphaFoldDB" id="A0A1C7NLI7"/>
<dbReference type="SUPFAM" id="SSF57783">
    <property type="entry name" value="Zinc beta-ribbon"/>
    <property type="match status" value="1"/>
</dbReference>
<dbReference type="InParanoid" id="A0A1C7NLI7"/>